<organism evidence="17 18">
    <name type="scientific">Corynebacterium nasicanis</name>
    <dbReference type="NCBI Taxonomy" id="1448267"/>
    <lineage>
        <taxon>Bacteria</taxon>
        <taxon>Bacillati</taxon>
        <taxon>Actinomycetota</taxon>
        <taxon>Actinomycetes</taxon>
        <taxon>Mycobacteriales</taxon>
        <taxon>Corynebacteriaceae</taxon>
        <taxon>Corynebacterium</taxon>
    </lineage>
</organism>
<evidence type="ECO:0000256" key="4">
    <source>
        <dbReference type="ARBA" id="ARBA00022448"/>
    </source>
</evidence>
<dbReference type="Pfam" id="PF00005">
    <property type="entry name" value="ABC_tran"/>
    <property type="match status" value="1"/>
</dbReference>
<dbReference type="PANTHER" id="PTHR43297">
    <property type="entry name" value="OLIGOPEPTIDE TRANSPORT ATP-BINDING PROTEIN APPD"/>
    <property type="match status" value="1"/>
</dbReference>
<dbReference type="RefSeq" id="WP_377002004.1">
    <property type="nucleotide sequence ID" value="NZ_JBHSQE010000009.1"/>
</dbReference>
<comment type="similarity">
    <text evidence="13">Belongs to the binding-protein-dependent transport system permease family.</text>
</comment>
<dbReference type="InterPro" id="IPR050388">
    <property type="entry name" value="ABC_Ni/Peptide_Import"/>
</dbReference>
<comment type="caution">
    <text evidence="17">The sequence shown here is derived from an EMBL/GenBank/DDBJ whole genome shotgun (WGS) entry which is preliminary data.</text>
</comment>
<evidence type="ECO:0000313" key="18">
    <source>
        <dbReference type="Proteomes" id="UP001596244"/>
    </source>
</evidence>
<dbReference type="SUPFAM" id="SSF161098">
    <property type="entry name" value="MetI-like"/>
    <property type="match status" value="1"/>
</dbReference>
<feature type="compositionally biased region" description="Low complexity" evidence="14">
    <location>
        <begin position="687"/>
        <end position="701"/>
    </location>
</feature>
<evidence type="ECO:0000259" key="16">
    <source>
        <dbReference type="PROSITE" id="PS50928"/>
    </source>
</evidence>
<dbReference type="InterPro" id="IPR003593">
    <property type="entry name" value="AAA+_ATPase"/>
</dbReference>
<keyword evidence="7 13" id="KW-0812">Transmembrane</keyword>
<feature type="transmembrane region" description="Helical" evidence="13">
    <location>
        <begin position="124"/>
        <end position="144"/>
    </location>
</feature>
<dbReference type="Pfam" id="PF08352">
    <property type="entry name" value="oligo_HPY"/>
    <property type="match status" value="1"/>
</dbReference>
<dbReference type="InterPro" id="IPR017871">
    <property type="entry name" value="ABC_transporter-like_CS"/>
</dbReference>
<dbReference type="SUPFAM" id="SSF52540">
    <property type="entry name" value="P-loop containing nucleoside triphosphate hydrolases"/>
    <property type="match status" value="1"/>
</dbReference>
<dbReference type="PANTHER" id="PTHR43297:SF14">
    <property type="entry name" value="ATPASE AAA-TYPE CORE DOMAIN-CONTAINING PROTEIN"/>
    <property type="match status" value="1"/>
</dbReference>
<evidence type="ECO:0000256" key="11">
    <source>
        <dbReference type="ARBA" id="ARBA00022989"/>
    </source>
</evidence>
<feature type="transmembrane region" description="Helical" evidence="13">
    <location>
        <begin position="150"/>
        <end position="166"/>
    </location>
</feature>
<feature type="region of interest" description="Disordered" evidence="14">
    <location>
        <begin position="668"/>
        <end position="701"/>
    </location>
</feature>
<evidence type="ECO:0000256" key="1">
    <source>
        <dbReference type="ARBA" id="ARBA00004141"/>
    </source>
</evidence>
<keyword evidence="10" id="KW-1278">Translocase</keyword>
<dbReference type="EMBL" id="JBHSQE010000009">
    <property type="protein sequence ID" value="MFC6147392.1"/>
    <property type="molecule type" value="Genomic_DNA"/>
</dbReference>
<reference evidence="18" key="1">
    <citation type="journal article" date="2019" name="Int. J. Syst. Evol. Microbiol.">
        <title>The Global Catalogue of Microorganisms (GCM) 10K type strain sequencing project: providing services to taxonomists for standard genome sequencing and annotation.</title>
        <authorList>
            <consortium name="The Broad Institute Genomics Platform"/>
            <consortium name="The Broad Institute Genome Sequencing Center for Infectious Disease"/>
            <person name="Wu L."/>
            <person name="Ma J."/>
        </authorList>
    </citation>
    <scope>NUCLEOTIDE SEQUENCE [LARGE SCALE GENOMIC DNA]</scope>
    <source>
        <strain evidence="18">CCUG 51943</strain>
    </source>
</reference>
<dbReference type="PROSITE" id="PS50893">
    <property type="entry name" value="ABC_TRANSPORTER_2"/>
    <property type="match status" value="1"/>
</dbReference>
<keyword evidence="6" id="KW-0997">Cell inner membrane</keyword>
<name>A0ABW1QEZ5_9CORY</name>
<dbReference type="InterPro" id="IPR003439">
    <property type="entry name" value="ABC_transporter-like_ATP-bd"/>
</dbReference>
<dbReference type="PROSITE" id="PS50928">
    <property type="entry name" value="ABC_TM1"/>
    <property type="match status" value="1"/>
</dbReference>
<evidence type="ECO:0000256" key="3">
    <source>
        <dbReference type="ARBA" id="ARBA00005417"/>
    </source>
</evidence>
<keyword evidence="12 13" id="KW-0472">Membrane</keyword>
<dbReference type="PROSITE" id="PS00211">
    <property type="entry name" value="ABC_TRANSPORTER_1"/>
    <property type="match status" value="1"/>
</dbReference>
<proteinExistence type="inferred from homology"/>
<dbReference type="Gene3D" id="3.40.50.300">
    <property type="entry name" value="P-loop containing nucleotide triphosphate hydrolases"/>
    <property type="match status" value="1"/>
</dbReference>
<feature type="transmembrane region" description="Helical" evidence="13">
    <location>
        <begin position="87"/>
        <end position="112"/>
    </location>
</feature>
<sequence length="701" mass="75868">MNHKEKLEKVTQPGSRFAGFRRMSRGSKISLFVLALVALSAAFAPLLATHDPLAIDLKGLPPSGEHIFGTDNLGRDVYSRLLYGGRVSLVVGLSATGIALLLGAIFGSIAAVSRKAVSEVIMRIMDIIMSVPGIALAAVAVVVFRDPKNPTLMMIVIIFAIAFVYIPQLTRVVRANVLSEYGEDYVNAAIVSGARAPWILVKHVARNCAAPVLVFATVLVADAIILEASLTFIGAGLQEPIATWGNILSSAQQGVLRGEWWQALFPGLMIMFTVLCLNILSEGITDAMVAAPKGPVVNVAASSAAREADKLLVDPVRAYAAQHDSLQQRIDALQEMESRRRDRYSPDEDATPLLEVKDLCIRFPRHGDVNVVDHVSFSVPSSETMALVGESGCGKSITSLAVMGLLDPKAEITGEILYQGRDLLTMSHEEHRRLLGHEIAMIYQDALSSLNPSMLIRAQMRQLTKRGGTRSAEELLELVGLDPKRTLESYPHELSGGQRQRVLIAMALTRDPKLVIADEPTTALDVTVQKQVIELIKSLQEKLGFAMVFVSHDLALVAEVAHSITVMYAGQIIEQAPTVELLSHPQHEYTRGLLGAVLSIESGSGRLHQVPGSVPSPQDFPVGDRFAPRSSHPSVGLETRPVMRQAEGVNHFYADLPEELHYAATLEKSGRLTGPQRSDAEYAALHPDTGTPDTSDTTSEV</sequence>
<dbReference type="Pfam" id="PF00528">
    <property type="entry name" value="BPD_transp_1"/>
    <property type="match status" value="1"/>
</dbReference>
<keyword evidence="9" id="KW-0067">ATP-binding</keyword>
<evidence type="ECO:0000256" key="6">
    <source>
        <dbReference type="ARBA" id="ARBA00022519"/>
    </source>
</evidence>
<evidence type="ECO:0000256" key="12">
    <source>
        <dbReference type="ARBA" id="ARBA00023136"/>
    </source>
</evidence>
<dbReference type="CDD" id="cd03257">
    <property type="entry name" value="ABC_NikE_OppD_transporters"/>
    <property type="match status" value="1"/>
</dbReference>
<feature type="transmembrane region" description="Helical" evidence="13">
    <location>
        <begin position="212"/>
        <end position="235"/>
    </location>
</feature>
<accession>A0ABW1QEZ5</accession>
<evidence type="ECO:0000313" key="17">
    <source>
        <dbReference type="EMBL" id="MFC6147392.1"/>
    </source>
</evidence>
<keyword evidence="4 13" id="KW-0813">Transport</keyword>
<dbReference type="InterPro" id="IPR027417">
    <property type="entry name" value="P-loop_NTPase"/>
</dbReference>
<feature type="domain" description="ABC transporter" evidence="15">
    <location>
        <begin position="354"/>
        <end position="594"/>
    </location>
</feature>
<protein>
    <submittedName>
        <fullName evidence="17">Dipeptide/oligopeptide/nickel ABC transporter permease/ATP-binding protein</fullName>
    </submittedName>
</protein>
<keyword evidence="18" id="KW-1185">Reference proteome</keyword>
<gene>
    <name evidence="17" type="ORF">ACFPUZ_11330</name>
</gene>
<dbReference type="InterPro" id="IPR035906">
    <property type="entry name" value="MetI-like_sf"/>
</dbReference>
<evidence type="ECO:0000256" key="14">
    <source>
        <dbReference type="SAM" id="MobiDB-lite"/>
    </source>
</evidence>
<dbReference type="InterPro" id="IPR013563">
    <property type="entry name" value="Oligopep_ABC_C"/>
</dbReference>
<feature type="domain" description="ABC transmembrane type-1" evidence="16">
    <location>
        <begin position="85"/>
        <end position="281"/>
    </location>
</feature>
<dbReference type="InterPro" id="IPR000515">
    <property type="entry name" value="MetI-like"/>
</dbReference>
<evidence type="ECO:0000256" key="8">
    <source>
        <dbReference type="ARBA" id="ARBA00022741"/>
    </source>
</evidence>
<evidence type="ECO:0000256" key="5">
    <source>
        <dbReference type="ARBA" id="ARBA00022475"/>
    </source>
</evidence>
<evidence type="ECO:0000256" key="10">
    <source>
        <dbReference type="ARBA" id="ARBA00022967"/>
    </source>
</evidence>
<evidence type="ECO:0000256" key="7">
    <source>
        <dbReference type="ARBA" id="ARBA00022692"/>
    </source>
</evidence>
<evidence type="ECO:0000259" key="15">
    <source>
        <dbReference type="PROSITE" id="PS50893"/>
    </source>
</evidence>
<comment type="similarity">
    <text evidence="3">Belongs to the ABC transporter superfamily.</text>
</comment>
<dbReference type="SMART" id="SM00382">
    <property type="entry name" value="AAA"/>
    <property type="match status" value="1"/>
</dbReference>
<comment type="subcellular location">
    <subcellularLocation>
        <location evidence="13">Cell membrane</location>
        <topology evidence="13">Multi-pass membrane protein</topology>
    </subcellularLocation>
    <subcellularLocation>
        <location evidence="2">Cell membrane</location>
        <topology evidence="2">Peripheral membrane protein</topology>
    </subcellularLocation>
    <subcellularLocation>
        <location evidence="1">Membrane</location>
        <topology evidence="1">Multi-pass membrane protein</topology>
    </subcellularLocation>
</comment>
<dbReference type="Proteomes" id="UP001596244">
    <property type="component" value="Unassembled WGS sequence"/>
</dbReference>
<keyword evidence="5" id="KW-1003">Cell membrane</keyword>
<evidence type="ECO:0000256" key="9">
    <source>
        <dbReference type="ARBA" id="ARBA00022840"/>
    </source>
</evidence>
<dbReference type="CDD" id="cd06261">
    <property type="entry name" value="TM_PBP2"/>
    <property type="match status" value="1"/>
</dbReference>
<evidence type="ECO:0000256" key="13">
    <source>
        <dbReference type="RuleBase" id="RU363032"/>
    </source>
</evidence>
<keyword evidence="8" id="KW-0547">Nucleotide-binding</keyword>
<dbReference type="Gene3D" id="1.10.3720.10">
    <property type="entry name" value="MetI-like"/>
    <property type="match status" value="1"/>
</dbReference>
<keyword evidence="11 13" id="KW-1133">Transmembrane helix</keyword>
<evidence type="ECO:0000256" key="2">
    <source>
        <dbReference type="ARBA" id="ARBA00004202"/>
    </source>
</evidence>